<comment type="caution">
    <text evidence="2">The sequence shown here is derived from an EMBL/GenBank/DDBJ whole genome shotgun (WGS) entry which is preliminary data.</text>
</comment>
<proteinExistence type="predicted"/>
<feature type="compositionally biased region" description="Basic and acidic residues" evidence="1">
    <location>
        <begin position="112"/>
        <end position="125"/>
    </location>
</feature>
<sequence>MSVTSNGCASIEAPWRKELSIRTEGSGKEGRLKPDITKLQRARDRSIRRKPTKANSSEAHRRLNDGARIETEKPEKKGLENIKTKKKALNPDSGAEEAIGAGQETTTTKGAISEKPEREGKSFGG</sequence>
<accession>A0A6D2LP03</accession>
<feature type="compositionally biased region" description="Basic and acidic residues" evidence="1">
    <location>
        <begin position="14"/>
        <end position="45"/>
    </location>
</feature>
<name>A0A6D2LP03_9BRAS</name>
<feature type="region of interest" description="Disordered" evidence="1">
    <location>
        <begin position="1"/>
        <end position="125"/>
    </location>
</feature>
<evidence type="ECO:0000313" key="2">
    <source>
        <dbReference type="EMBL" id="CAA7061796.1"/>
    </source>
</evidence>
<protein>
    <submittedName>
        <fullName evidence="2">Uncharacterized protein</fullName>
    </submittedName>
</protein>
<organism evidence="2 3">
    <name type="scientific">Microthlaspi erraticum</name>
    <dbReference type="NCBI Taxonomy" id="1685480"/>
    <lineage>
        <taxon>Eukaryota</taxon>
        <taxon>Viridiplantae</taxon>
        <taxon>Streptophyta</taxon>
        <taxon>Embryophyta</taxon>
        <taxon>Tracheophyta</taxon>
        <taxon>Spermatophyta</taxon>
        <taxon>Magnoliopsida</taxon>
        <taxon>eudicotyledons</taxon>
        <taxon>Gunneridae</taxon>
        <taxon>Pentapetalae</taxon>
        <taxon>rosids</taxon>
        <taxon>malvids</taxon>
        <taxon>Brassicales</taxon>
        <taxon>Brassicaceae</taxon>
        <taxon>Coluteocarpeae</taxon>
        <taxon>Microthlaspi</taxon>
    </lineage>
</organism>
<dbReference type="Proteomes" id="UP000467841">
    <property type="component" value="Unassembled WGS sequence"/>
</dbReference>
<keyword evidence="3" id="KW-1185">Reference proteome</keyword>
<dbReference type="EMBL" id="CACVBM020001895">
    <property type="protein sequence ID" value="CAA7061796.1"/>
    <property type="molecule type" value="Genomic_DNA"/>
</dbReference>
<evidence type="ECO:0000313" key="3">
    <source>
        <dbReference type="Proteomes" id="UP000467841"/>
    </source>
</evidence>
<evidence type="ECO:0000256" key="1">
    <source>
        <dbReference type="SAM" id="MobiDB-lite"/>
    </source>
</evidence>
<dbReference type="AlphaFoldDB" id="A0A6D2LP03"/>
<reference evidence="2" key="1">
    <citation type="submission" date="2020-01" db="EMBL/GenBank/DDBJ databases">
        <authorList>
            <person name="Mishra B."/>
        </authorList>
    </citation>
    <scope>NUCLEOTIDE SEQUENCE [LARGE SCALE GENOMIC DNA]</scope>
</reference>
<feature type="compositionally biased region" description="Basic and acidic residues" evidence="1">
    <location>
        <begin position="58"/>
        <end position="83"/>
    </location>
</feature>
<gene>
    <name evidence="2" type="ORF">MERR_LOCUS49032</name>
</gene>